<organism evidence="1 2">
    <name type="scientific">Caenorhabditis angaria</name>
    <dbReference type="NCBI Taxonomy" id="860376"/>
    <lineage>
        <taxon>Eukaryota</taxon>
        <taxon>Metazoa</taxon>
        <taxon>Ecdysozoa</taxon>
        <taxon>Nematoda</taxon>
        <taxon>Chromadorea</taxon>
        <taxon>Rhabditida</taxon>
        <taxon>Rhabditina</taxon>
        <taxon>Rhabditomorpha</taxon>
        <taxon>Rhabditoidea</taxon>
        <taxon>Rhabditidae</taxon>
        <taxon>Peloderinae</taxon>
        <taxon>Caenorhabditis</taxon>
    </lineage>
</organism>
<accession>A0A9P1I433</accession>
<sequence>MFLLFEVSSRNLYLDLSNLRIYSPGIHTPKNALFGTRLAENSPIFKRFATTLNHAIYPSDVWIQFEFIKKIESNWRKSGLMFDNGYN</sequence>
<evidence type="ECO:0000313" key="1">
    <source>
        <dbReference type="EMBL" id="CAI5437968.1"/>
    </source>
</evidence>
<comment type="caution">
    <text evidence="1">The sequence shown here is derived from an EMBL/GenBank/DDBJ whole genome shotgun (WGS) entry which is preliminary data.</text>
</comment>
<reference evidence="1" key="1">
    <citation type="submission" date="2022-11" db="EMBL/GenBank/DDBJ databases">
        <authorList>
            <person name="Kikuchi T."/>
        </authorList>
    </citation>
    <scope>NUCLEOTIDE SEQUENCE</scope>
    <source>
        <strain evidence="1">PS1010</strain>
    </source>
</reference>
<keyword evidence="2" id="KW-1185">Reference proteome</keyword>
<name>A0A9P1I433_9PELO</name>
<protein>
    <submittedName>
        <fullName evidence="1">Uncharacterized protein</fullName>
    </submittedName>
</protein>
<gene>
    <name evidence="1" type="ORF">CAMP_LOCUS605</name>
</gene>
<dbReference type="Proteomes" id="UP001152747">
    <property type="component" value="Unassembled WGS sequence"/>
</dbReference>
<proteinExistence type="predicted"/>
<dbReference type="EMBL" id="CANHGI010000001">
    <property type="protein sequence ID" value="CAI5437968.1"/>
    <property type="molecule type" value="Genomic_DNA"/>
</dbReference>
<dbReference type="AlphaFoldDB" id="A0A9P1I433"/>
<evidence type="ECO:0000313" key="2">
    <source>
        <dbReference type="Proteomes" id="UP001152747"/>
    </source>
</evidence>